<dbReference type="PANTHER" id="PTHR44591">
    <property type="entry name" value="STRESS RESPONSE REGULATOR PROTEIN 1"/>
    <property type="match status" value="1"/>
</dbReference>
<evidence type="ECO:0000313" key="5">
    <source>
        <dbReference type="EMBL" id="KTD66960.1"/>
    </source>
</evidence>
<dbReference type="PANTHER" id="PTHR44591:SF14">
    <property type="entry name" value="PROTEIN PILG"/>
    <property type="match status" value="1"/>
</dbReference>
<dbReference type="STRING" id="947033.Lste_3166"/>
<dbReference type="InterPro" id="IPR011006">
    <property type="entry name" value="CheY-like_superfamily"/>
</dbReference>
<dbReference type="SMART" id="SM00448">
    <property type="entry name" value="REC"/>
    <property type="match status" value="1"/>
</dbReference>
<proteinExistence type="predicted"/>
<evidence type="ECO:0000259" key="4">
    <source>
        <dbReference type="PROSITE" id="PS50110"/>
    </source>
</evidence>
<dbReference type="SUPFAM" id="SSF52172">
    <property type="entry name" value="CheY-like"/>
    <property type="match status" value="1"/>
</dbReference>
<keyword evidence="6" id="KW-1185">Reference proteome</keyword>
<dbReference type="Proteomes" id="UP000054926">
    <property type="component" value="Unassembled WGS sequence"/>
</dbReference>
<dbReference type="PATRIC" id="fig|947033.5.peg.3366"/>
<organism evidence="5 6">
    <name type="scientific">Legionella steelei</name>
    <dbReference type="NCBI Taxonomy" id="947033"/>
    <lineage>
        <taxon>Bacteria</taxon>
        <taxon>Pseudomonadati</taxon>
        <taxon>Pseudomonadota</taxon>
        <taxon>Gammaproteobacteria</taxon>
        <taxon>Legionellales</taxon>
        <taxon>Legionellaceae</taxon>
        <taxon>Legionella</taxon>
    </lineage>
</organism>
<name>A0A0W0ZCP7_9GAMM</name>
<evidence type="ECO:0000256" key="1">
    <source>
        <dbReference type="ARBA" id="ARBA00022553"/>
    </source>
</evidence>
<evidence type="ECO:0000256" key="3">
    <source>
        <dbReference type="PROSITE-ProRule" id="PRU00169"/>
    </source>
</evidence>
<dbReference type="InterPro" id="IPR001789">
    <property type="entry name" value="Sig_transdc_resp-reg_receiver"/>
</dbReference>
<keyword evidence="2" id="KW-0902">Two-component regulatory system</keyword>
<evidence type="ECO:0000313" key="6">
    <source>
        <dbReference type="Proteomes" id="UP000054926"/>
    </source>
</evidence>
<dbReference type="PROSITE" id="PS50110">
    <property type="entry name" value="RESPONSE_REGULATORY"/>
    <property type="match status" value="1"/>
</dbReference>
<dbReference type="AlphaFoldDB" id="A0A0W0ZCP7"/>
<dbReference type="GO" id="GO:0000160">
    <property type="term" value="P:phosphorelay signal transduction system"/>
    <property type="evidence" value="ECO:0007669"/>
    <property type="project" value="UniProtKB-KW"/>
</dbReference>
<feature type="domain" description="Response regulatory" evidence="4">
    <location>
        <begin position="46"/>
        <end position="164"/>
    </location>
</feature>
<reference evidence="5 6" key="1">
    <citation type="submission" date="2015-11" db="EMBL/GenBank/DDBJ databases">
        <title>Genomic analysis of 38 Legionella species identifies large and diverse effector repertoires.</title>
        <authorList>
            <person name="Burstein D."/>
            <person name="Amaro F."/>
            <person name="Zusman T."/>
            <person name="Lifshitz Z."/>
            <person name="Cohen O."/>
            <person name="Gilbert J.A."/>
            <person name="Pupko T."/>
            <person name="Shuman H.A."/>
            <person name="Segal G."/>
        </authorList>
    </citation>
    <scope>NUCLEOTIDE SEQUENCE [LARGE SCALE GENOMIC DNA]</scope>
    <source>
        <strain evidence="5 6">IMVS3376</strain>
    </source>
</reference>
<comment type="caution">
    <text evidence="5">The sequence shown here is derived from an EMBL/GenBank/DDBJ whole genome shotgun (WGS) entry which is preliminary data.</text>
</comment>
<accession>A0A0W0ZCP7</accession>
<evidence type="ECO:0000256" key="2">
    <source>
        <dbReference type="ARBA" id="ARBA00023012"/>
    </source>
</evidence>
<sequence>MSSQMVLKLRKHSLGCRDGEIAPEISKELREWVQQIPAEESMMGKTVMIVDDSSFMRTILKDILNRHFAELDIIEADGETAALLQLKTKSPHLVLLDVIMNASEIEGVKLLEQIHDQYPLINVLMITSVGHASIKEQCKSLGAKGYIQKPFEDEEITSELKKYL</sequence>
<dbReference type="Pfam" id="PF00072">
    <property type="entry name" value="Response_reg"/>
    <property type="match status" value="1"/>
</dbReference>
<protein>
    <submittedName>
        <fullName evidence="5">Response regulator GacA</fullName>
    </submittedName>
</protein>
<gene>
    <name evidence="5" type="ORF">Lste_3166</name>
</gene>
<feature type="modified residue" description="4-aspartylphosphate" evidence="3">
    <location>
        <position position="97"/>
    </location>
</feature>
<keyword evidence="1 3" id="KW-0597">Phosphoprotein</keyword>
<dbReference type="EMBL" id="LNYY01000021">
    <property type="protein sequence ID" value="KTD66960.1"/>
    <property type="molecule type" value="Genomic_DNA"/>
</dbReference>
<dbReference type="Gene3D" id="3.40.50.2300">
    <property type="match status" value="1"/>
</dbReference>
<dbReference type="InterPro" id="IPR050595">
    <property type="entry name" value="Bact_response_regulator"/>
</dbReference>